<evidence type="ECO:0000313" key="3">
    <source>
        <dbReference type="EMBL" id="PIP34007.1"/>
    </source>
</evidence>
<accession>A0A2G9ZLF9</accession>
<comment type="function">
    <text evidence="2">One of several proteins that assist in the late maturation steps of the functional core of the 30S ribosomal subunit. Associates with free 30S ribosomal subunits (but not with 30S subunits that are part of 70S ribosomes or polysomes). Required for efficient processing of 16S rRNA. May interact with the 5'-terminal helix region of 16S rRNA.</text>
</comment>
<evidence type="ECO:0000256" key="1">
    <source>
        <dbReference type="ARBA" id="ARBA00022517"/>
    </source>
</evidence>
<comment type="similarity">
    <text evidence="2">Belongs to the RbfA family.</text>
</comment>
<comment type="subcellular location">
    <subcellularLocation>
        <location evidence="2">Cytoplasm</location>
    </subcellularLocation>
</comment>
<dbReference type="EMBL" id="PCSD01000028">
    <property type="protein sequence ID" value="PIP34007.1"/>
    <property type="molecule type" value="Genomic_DNA"/>
</dbReference>
<keyword evidence="1 2" id="KW-0690">Ribosome biogenesis</keyword>
<dbReference type="Gene3D" id="3.30.300.20">
    <property type="match status" value="1"/>
</dbReference>
<dbReference type="GO" id="GO:0005737">
    <property type="term" value="C:cytoplasm"/>
    <property type="evidence" value="ECO:0007669"/>
    <property type="project" value="UniProtKB-SubCell"/>
</dbReference>
<dbReference type="AlphaFoldDB" id="A0A2G9ZLF9"/>
<evidence type="ECO:0000256" key="2">
    <source>
        <dbReference type="HAMAP-Rule" id="MF_00003"/>
    </source>
</evidence>
<dbReference type="HAMAP" id="MF_00003">
    <property type="entry name" value="RbfA"/>
    <property type="match status" value="1"/>
</dbReference>
<organism evidence="3 4">
    <name type="scientific">Candidatus Falkowbacteria bacterium CG23_combo_of_CG06-09_8_20_14_all_49_15</name>
    <dbReference type="NCBI Taxonomy" id="1974572"/>
    <lineage>
        <taxon>Bacteria</taxon>
        <taxon>Candidatus Falkowiibacteriota</taxon>
    </lineage>
</organism>
<name>A0A2G9ZLF9_9BACT</name>
<protein>
    <recommendedName>
        <fullName evidence="2">Ribosome-binding factor A</fullName>
    </recommendedName>
</protein>
<sequence>MFRPRSRQANAACRWKAGARSRSAMDWNFFVRKPSPVSWIKAYFLPIFLSRFFKLIIFLIKSMKNRVSRLNELLRDELARLISREIPLDNGLITITAVQCAADLSQAKIFLTVLPQSQEAKALAVVRRNSRVFANALFKKLKIKQIPHFIWRLDELEKNALVIEKTISAIHREKN</sequence>
<evidence type="ECO:0000313" key="4">
    <source>
        <dbReference type="Proteomes" id="UP000230729"/>
    </source>
</evidence>
<dbReference type="Proteomes" id="UP000230729">
    <property type="component" value="Unassembled WGS sequence"/>
</dbReference>
<reference evidence="3 4" key="1">
    <citation type="submission" date="2017-09" db="EMBL/GenBank/DDBJ databases">
        <title>Depth-based differentiation of microbial function through sediment-hosted aquifers and enrichment of novel symbionts in the deep terrestrial subsurface.</title>
        <authorList>
            <person name="Probst A.J."/>
            <person name="Ladd B."/>
            <person name="Jarett J.K."/>
            <person name="Geller-Mcgrath D.E."/>
            <person name="Sieber C.M."/>
            <person name="Emerson J.B."/>
            <person name="Anantharaman K."/>
            <person name="Thomas B.C."/>
            <person name="Malmstrom R."/>
            <person name="Stieglmeier M."/>
            <person name="Klingl A."/>
            <person name="Woyke T."/>
            <person name="Ryan C.M."/>
            <person name="Banfield J.F."/>
        </authorList>
    </citation>
    <scope>NUCLEOTIDE SEQUENCE [LARGE SCALE GENOMIC DNA]</scope>
    <source>
        <strain evidence="3">CG23_combo_of_CG06-09_8_20_14_all_49_15</strain>
    </source>
</reference>
<dbReference type="InterPro" id="IPR023799">
    <property type="entry name" value="RbfA_dom_sf"/>
</dbReference>
<comment type="subunit">
    <text evidence="2">Monomer. Binds 30S ribosomal subunits, but not 50S ribosomal subunits or 70S ribosomes.</text>
</comment>
<dbReference type="GO" id="GO:0030490">
    <property type="term" value="P:maturation of SSU-rRNA"/>
    <property type="evidence" value="ECO:0007669"/>
    <property type="project" value="UniProtKB-UniRule"/>
</dbReference>
<gene>
    <name evidence="2" type="primary">rbfA</name>
    <name evidence="3" type="ORF">COX22_01380</name>
</gene>
<comment type="caution">
    <text evidence="3">The sequence shown here is derived from an EMBL/GenBank/DDBJ whole genome shotgun (WGS) entry which is preliminary data.</text>
</comment>
<proteinExistence type="inferred from homology"/>
<dbReference type="InterPro" id="IPR015946">
    <property type="entry name" value="KH_dom-like_a/b"/>
</dbReference>
<dbReference type="InterPro" id="IPR000238">
    <property type="entry name" value="RbfA"/>
</dbReference>
<dbReference type="SUPFAM" id="SSF89919">
    <property type="entry name" value="Ribosome-binding factor A, RbfA"/>
    <property type="match status" value="1"/>
</dbReference>
<keyword evidence="2" id="KW-0963">Cytoplasm</keyword>
<dbReference type="Pfam" id="PF02033">
    <property type="entry name" value="RBFA"/>
    <property type="match status" value="1"/>
</dbReference>